<accession>A0A370DGS4</accession>
<reference evidence="1 2" key="1">
    <citation type="journal article" date="2018" name="ISME J.">
        <title>Endosymbiont genomes yield clues of tubeworm success.</title>
        <authorList>
            <person name="Li Y."/>
            <person name="Liles M.R."/>
            <person name="Halanych K.M."/>
        </authorList>
    </citation>
    <scope>NUCLEOTIDE SEQUENCE [LARGE SCALE GENOMIC DNA]</scope>
    <source>
        <strain evidence="1">A1462</strain>
    </source>
</reference>
<dbReference type="AlphaFoldDB" id="A0A370DGS4"/>
<keyword evidence="2" id="KW-1185">Reference proteome</keyword>
<gene>
    <name evidence="1" type="ORF">DIZ78_13740</name>
</gene>
<proteinExistence type="predicted"/>
<name>A0A370DGS4_9GAMM</name>
<dbReference type="Proteomes" id="UP000254771">
    <property type="component" value="Unassembled WGS sequence"/>
</dbReference>
<dbReference type="EMBL" id="QFXE01000018">
    <property type="protein sequence ID" value="RDH83574.1"/>
    <property type="molecule type" value="Genomic_DNA"/>
</dbReference>
<sequence length="219" mass="23633">MKKGTHYSLRGFAAVLGAITFLSQISGCATDAQSIALGAAVVTAYAGRTPSNEIEQTYYLGVFDPQDQIPPTVYRVRVHGQASALSGVKFASGWVPAQVMDALGSTTAFQKESDRVTIEKSDETFSSFETGRRLMLFGPEGFREAPANHRLVIAMGSSPEIFFNAMNESLGVLAQVTQSQGSNELSNLLFEALITTRSQREQVDDLIADAKQDMPEAAK</sequence>
<evidence type="ECO:0000313" key="1">
    <source>
        <dbReference type="EMBL" id="RDH83574.1"/>
    </source>
</evidence>
<comment type="caution">
    <text evidence="1">The sequence shown here is derived from an EMBL/GenBank/DDBJ whole genome shotgun (WGS) entry which is preliminary data.</text>
</comment>
<protein>
    <submittedName>
        <fullName evidence="1">Uncharacterized protein</fullName>
    </submittedName>
</protein>
<evidence type="ECO:0000313" key="2">
    <source>
        <dbReference type="Proteomes" id="UP000254771"/>
    </source>
</evidence>
<organism evidence="1 2">
    <name type="scientific">endosymbiont of Escarpia spicata</name>
    <dbReference type="NCBI Taxonomy" id="2200908"/>
    <lineage>
        <taxon>Bacteria</taxon>
        <taxon>Pseudomonadati</taxon>
        <taxon>Pseudomonadota</taxon>
        <taxon>Gammaproteobacteria</taxon>
        <taxon>sulfur-oxidizing symbionts</taxon>
    </lineage>
</organism>